<dbReference type="STRING" id="1603606.DSOUD_0603"/>
<evidence type="ECO:0000313" key="2">
    <source>
        <dbReference type="EMBL" id="ALC15392.1"/>
    </source>
</evidence>
<keyword evidence="3" id="KW-1185">Reference proteome</keyword>
<reference evidence="2 3" key="1">
    <citation type="submission" date="2015-07" db="EMBL/GenBank/DDBJ databases">
        <title>Isolation and Genomic Characterization of a Novel Halophilic Metal-Reducing Deltaproteobacterium from the Deep Subsurface.</title>
        <authorList>
            <person name="Badalamenti J.P."/>
            <person name="Summers Z.M."/>
            <person name="Gralnick J.A."/>
            <person name="Bond D.R."/>
        </authorList>
    </citation>
    <scope>NUCLEOTIDE SEQUENCE [LARGE SCALE GENOMIC DNA]</scope>
    <source>
        <strain evidence="2 3">WTL</strain>
    </source>
</reference>
<dbReference type="RefSeq" id="WP_053549606.1">
    <property type="nucleotide sequence ID" value="NZ_CP010802.1"/>
</dbReference>
<dbReference type="Proteomes" id="UP000057158">
    <property type="component" value="Chromosome"/>
</dbReference>
<organism evidence="2 3">
    <name type="scientific">Desulfuromonas soudanensis</name>
    <dbReference type="NCBI Taxonomy" id="1603606"/>
    <lineage>
        <taxon>Bacteria</taxon>
        <taxon>Pseudomonadati</taxon>
        <taxon>Thermodesulfobacteriota</taxon>
        <taxon>Desulfuromonadia</taxon>
        <taxon>Desulfuromonadales</taxon>
        <taxon>Desulfuromonadaceae</taxon>
        <taxon>Desulfuromonas</taxon>
    </lineage>
</organism>
<keyword evidence="1" id="KW-0812">Transmembrane</keyword>
<name>A0A0M4D7E5_9BACT</name>
<protein>
    <submittedName>
        <fullName evidence="2">Uncharacterized protein</fullName>
    </submittedName>
</protein>
<dbReference type="PATRIC" id="fig|1603606.3.peg.658"/>
<evidence type="ECO:0000256" key="1">
    <source>
        <dbReference type="SAM" id="Phobius"/>
    </source>
</evidence>
<sequence>MTEKTNGSGLWQKVPALTAAFSGKGIGPTNFADPAVRTLLVAKARWLALLVVGLYGTCAMVMFIRSPYGFFLSHPQVLFLAGAVAFMVVYNGLCHFFYEKINQLRCNAQFK</sequence>
<accession>A0A0M4D7E5</accession>
<evidence type="ECO:0000313" key="3">
    <source>
        <dbReference type="Proteomes" id="UP000057158"/>
    </source>
</evidence>
<dbReference type="AlphaFoldDB" id="A0A0M4D7E5"/>
<feature type="transmembrane region" description="Helical" evidence="1">
    <location>
        <begin position="46"/>
        <end position="65"/>
    </location>
</feature>
<keyword evidence="1" id="KW-1133">Transmembrane helix</keyword>
<feature type="transmembrane region" description="Helical" evidence="1">
    <location>
        <begin position="77"/>
        <end position="98"/>
    </location>
</feature>
<gene>
    <name evidence="2" type="ORF">DSOUD_0603</name>
</gene>
<dbReference type="KEGG" id="des:DSOUD_0603"/>
<proteinExistence type="predicted"/>
<keyword evidence="1" id="KW-0472">Membrane</keyword>
<dbReference type="EMBL" id="CP010802">
    <property type="protein sequence ID" value="ALC15392.1"/>
    <property type="molecule type" value="Genomic_DNA"/>
</dbReference>